<dbReference type="PANTHER" id="PTHR10744">
    <property type="entry name" value="40S RIBOSOMAL PROTEIN S11 FAMILY MEMBER"/>
    <property type="match status" value="1"/>
</dbReference>
<evidence type="ECO:0000313" key="6">
    <source>
        <dbReference type="EnsemblPlants" id="TuG1812G0600002570.01.T02"/>
    </source>
</evidence>
<gene>
    <name evidence="6" type="primary">LOC125512112</name>
</gene>
<comment type="similarity">
    <text evidence="1 4">Belongs to the universal ribosomal protein uS17 family.</text>
</comment>
<evidence type="ECO:0000256" key="1">
    <source>
        <dbReference type="ARBA" id="ARBA00010254"/>
    </source>
</evidence>
<protein>
    <recommendedName>
        <fullName evidence="5">Small ribosomal subunit protein uS17 N-terminal domain-containing protein</fullName>
    </recommendedName>
</protein>
<keyword evidence="3 4" id="KW-0687">Ribonucleoprotein</keyword>
<dbReference type="PANTHER" id="PTHR10744:SF9">
    <property type="entry name" value="40S RIBOSOMAL PROTEIN S11-RELATED"/>
    <property type="match status" value="1"/>
</dbReference>
<dbReference type="CDD" id="cd00364">
    <property type="entry name" value="Ribosomal_uS17"/>
    <property type="match status" value="1"/>
</dbReference>
<dbReference type="Pfam" id="PF00366">
    <property type="entry name" value="Ribosomal_S17"/>
    <property type="match status" value="2"/>
</dbReference>
<dbReference type="InterPro" id="IPR012340">
    <property type="entry name" value="NA-bd_OB-fold"/>
</dbReference>
<feature type="domain" description="Small ribosomal subunit protein uS17 N-terminal" evidence="5">
    <location>
        <begin position="4"/>
        <end position="73"/>
    </location>
</feature>
<sequence>MAEQTEKAFLKQPKVFLCSKKTTKGNNKPGKEGSRFWKSVGLGFKTPKEAIEGTYIDKKCPFTGTVSVRGRIIAGTCHSAKMNRTIIVRRNYLHYVKKYQRQANQSSSLGLNCLGCCNISNIVIFVNRYEKRHSNIPAHISPCFRVREGDHVIIGQCRPLSKTVRFNVLKVVPAGSKSGAVKKAFTGFYLKSSPNFKLRVSGLVKLCSECFVKIIDAVTWLPVNIHHSFFASCM</sequence>
<dbReference type="AlphaFoldDB" id="A0A8R7QU49"/>
<evidence type="ECO:0000313" key="7">
    <source>
        <dbReference type="Proteomes" id="UP000015106"/>
    </source>
</evidence>
<accession>A0A8R7QU49</accession>
<dbReference type="InterPro" id="IPR032440">
    <property type="entry name" value="Ribosomal_uS17_N"/>
</dbReference>
<reference evidence="6" key="3">
    <citation type="submission" date="2022-06" db="UniProtKB">
        <authorList>
            <consortium name="EnsemblPlants"/>
        </authorList>
    </citation>
    <scope>IDENTIFICATION</scope>
</reference>
<dbReference type="InterPro" id="IPR000266">
    <property type="entry name" value="Ribosomal_uS17"/>
</dbReference>
<dbReference type="SUPFAM" id="SSF50249">
    <property type="entry name" value="Nucleic acid-binding proteins"/>
    <property type="match status" value="2"/>
</dbReference>
<evidence type="ECO:0000259" key="5">
    <source>
        <dbReference type="Pfam" id="PF16205"/>
    </source>
</evidence>
<dbReference type="Proteomes" id="UP000015106">
    <property type="component" value="Chromosome 6"/>
</dbReference>
<proteinExistence type="inferred from homology"/>
<evidence type="ECO:0000256" key="4">
    <source>
        <dbReference type="RuleBase" id="RU003872"/>
    </source>
</evidence>
<dbReference type="PRINTS" id="PR00973">
    <property type="entry name" value="RIBOSOMALS17"/>
</dbReference>
<reference evidence="6" key="2">
    <citation type="submission" date="2018-03" db="EMBL/GenBank/DDBJ databases">
        <title>The Triticum urartu genome reveals the dynamic nature of wheat genome evolution.</title>
        <authorList>
            <person name="Ling H."/>
            <person name="Ma B."/>
            <person name="Shi X."/>
            <person name="Liu H."/>
            <person name="Dong L."/>
            <person name="Sun H."/>
            <person name="Cao Y."/>
            <person name="Gao Q."/>
            <person name="Zheng S."/>
            <person name="Li Y."/>
            <person name="Yu Y."/>
            <person name="Du H."/>
            <person name="Qi M."/>
            <person name="Li Y."/>
            <person name="Yu H."/>
            <person name="Cui Y."/>
            <person name="Wang N."/>
            <person name="Chen C."/>
            <person name="Wu H."/>
            <person name="Zhao Y."/>
            <person name="Zhang J."/>
            <person name="Li Y."/>
            <person name="Zhou W."/>
            <person name="Zhang B."/>
            <person name="Hu W."/>
            <person name="Eijk M."/>
            <person name="Tang J."/>
            <person name="Witsenboer H."/>
            <person name="Zhao S."/>
            <person name="Li Z."/>
            <person name="Zhang A."/>
            <person name="Wang D."/>
            <person name="Liang C."/>
        </authorList>
    </citation>
    <scope>NUCLEOTIDE SEQUENCE [LARGE SCALE GENOMIC DNA]</scope>
    <source>
        <strain evidence="6">cv. G1812</strain>
    </source>
</reference>
<keyword evidence="7" id="KW-1185">Reference proteome</keyword>
<organism evidence="6 7">
    <name type="scientific">Triticum urartu</name>
    <name type="common">Red wild einkorn</name>
    <name type="synonym">Crithodium urartu</name>
    <dbReference type="NCBI Taxonomy" id="4572"/>
    <lineage>
        <taxon>Eukaryota</taxon>
        <taxon>Viridiplantae</taxon>
        <taxon>Streptophyta</taxon>
        <taxon>Embryophyta</taxon>
        <taxon>Tracheophyta</taxon>
        <taxon>Spermatophyta</taxon>
        <taxon>Magnoliopsida</taxon>
        <taxon>Liliopsida</taxon>
        <taxon>Poales</taxon>
        <taxon>Poaceae</taxon>
        <taxon>BOP clade</taxon>
        <taxon>Pooideae</taxon>
        <taxon>Triticodae</taxon>
        <taxon>Triticeae</taxon>
        <taxon>Triticinae</taxon>
        <taxon>Triticum</taxon>
    </lineage>
</organism>
<keyword evidence="2 4" id="KW-0689">Ribosomal protein</keyword>
<dbReference type="Pfam" id="PF16205">
    <property type="entry name" value="Ribosomal_S17_N"/>
    <property type="match status" value="1"/>
</dbReference>
<evidence type="ECO:0000256" key="2">
    <source>
        <dbReference type="ARBA" id="ARBA00022980"/>
    </source>
</evidence>
<dbReference type="EnsemblPlants" id="TuG1812G0600002570.01.T02">
    <property type="protein sequence ID" value="TuG1812G0600002570.01.T02"/>
    <property type="gene ID" value="TuG1812G0600002570.01"/>
</dbReference>
<dbReference type="InterPro" id="IPR019979">
    <property type="entry name" value="Ribosomal_uS17_CS"/>
</dbReference>
<evidence type="ECO:0000256" key="3">
    <source>
        <dbReference type="ARBA" id="ARBA00023274"/>
    </source>
</evidence>
<dbReference type="Gramene" id="TuG1812G0600002570.01.T02">
    <property type="protein sequence ID" value="TuG1812G0600002570.01.T02"/>
    <property type="gene ID" value="TuG1812G0600002570.01"/>
</dbReference>
<dbReference type="GO" id="GO:0003735">
    <property type="term" value="F:structural constituent of ribosome"/>
    <property type="evidence" value="ECO:0007669"/>
    <property type="project" value="InterPro"/>
</dbReference>
<dbReference type="PROSITE" id="PS00056">
    <property type="entry name" value="RIBOSOMAL_S17"/>
    <property type="match status" value="1"/>
</dbReference>
<reference evidence="7" key="1">
    <citation type="journal article" date="2013" name="Nature">
        <title>Draft genome of the wheat A-genome progenitor Triticum urartu.</title>
        <authorList>
            <person name="Ling H.Q."/>
            <person name="Zhao S."/>
            <person name="Liu D."/>
            <person name="Wang J."/>
            <person name="Sun H."/>
            <person name="Zhang C."/>
            <person name="Fan H."/>
            <person name="Li D."/>
            <person name="Dong L."/>
            <person name="Tao Y."/>
            <person name="Gao C."/>
            <person name="Wu H."/>
            <person name="Li Y."/>
            <person name="Cui Y."/>
            <person name="Guo X."/>
            <person name="Zheng S."/>
            <person name="Wang B."/>
            <person name="Yu K."/>
            <person name="Liang Q."/>
            <person name="Yang W."/>
            <person name="Lou X."/>
            <person name="Chen J."/>
            <person name="Feng M."/>
            <person name="Jian J."/>
            <person name="Zhang X."/>
            <person name="Luo G."/>
            <person name="Jiang Y."/>
            <person name="Liu J."/>
            <person name="Wang Z."/>
            <person name="Sha Y."/>
            <person name="Zhang B."/>
            <person name="Wu H."/>
            <person name="Tang D."/>
            <person name="Shen Q."/>
            <person name="Xue P."/>
            <person name="Zou S."/>
            <person name="Wang X."/>
            <person name="Liu X."/>
            <person name="Wang F."/>
            <person name="Yang Y."/>
            <person name="An X."/>
            <person name="Dong Z."/>
            <person name="Zhang K."/>
            <person name="Zhang X."/>
            <person name="Luo M.C."/>
            <person name="Dvorak J."/>
            <person name="Tong Y."/>
            <person name="Wang J."/>
            <person name="Yang H."/>
            <person name="Li Z."/>
            <person name="Wang D."/>
            <person name="Zhang A."/>
            <person name="Wang J."/>
        </authorList>
    </citation>
    <scope>NUCLEOTIDE SEQUENCE</scope>
    <source>
        <strain evidence="7">cv. G1812</strain>
    </source>
</reference>
<dbReference type="GO" id="GO:0022627">
    <property type="term" value="C:cytosolic small ribosomal subunit"/>
    <property type="evidence" value="ECO:0007669"/>
    <property type="project" value="TreeGrafter"/>
</dbReference>
<dbReference type="GO" id="GO:0006412">
    <property type="term" value="P:translation"/>
    <property type="evidence" value="ECO:0007669"/>
    <property type="project" value="InterPro"/>
</dbReference>
<dbReference type="Gene3D" id="2.40.50.1000">
    <property type="match status" value="1"/>
</dbReference>
<name>A0A8R7QU49_TRIUA</name>